<feature type="compositionally biased region" description="Low complexity" evidence="2">
    <location>
        <begin position="1037"/>
        <end position="1047"/>
    </location>
</feature>
<accession>A0AAG5DBL0</accession>
<sequence length="1708" mass="187709">MSPVRKRGTSSVRGFAPENDDDDDTVNEDDFRHRMLRDGALGPTAPANHSSSDGEDDEDSCSELVSTRLSGKTDIERRNERNSVNLARLRSGGSPGVPESDSKTLDHKFNRLLTEVNGLRDQIGNRIETLNRRLSQTNRLFLAHQDFSSRSSKAGDLLLVGVPAQEGENLRECFVRIARRLGYAESEIPMVHIKRLAAGFAAPSGSSTAPDTAAPPCRPRPTQYNPAVLDNLLRPAHTSLAARTGGGLLKPSSSDPSPAVQVQFVFRNARNEFYRRYLERGKAGTCLELRELGYEGPGRVYVNENLTRCNLSLKAEAMRLKRDGKLKSVFTVNGQIYVKRTIDHRPELVTSSVDLLLLDGSKMKANKDCYPRVLEHIINTQPPQVLCRDYKEILGTLDVISTDPDESVRLYLACWLQKYCASWFNRDQDQQSIFSKAFLEKILQIIVRYLTDEPNVRAATFESLTYLIEKGYLDRATTIKLNIVEELVSKPINEQFMDMCTNYIHLMVKIAPLVGSAKTQELLYARFVKMCTCQINFVRKECAAAFPVMCEVLGNEVFEKNLLPIFMKLCEDVIWTVRKACAEVMPFIALLCSLEKRRKVLVPIYKKFMFDSSLWVIKAALKNLGRFMATFAQLQILGLAYNQNLELSIVNAADESFQELMVNTRQLTYCSQPAANVLLKNFVSYEKRFKDSIQRHALLSLVKSDEEPWKTRSEDRINVEAYLSSVVFVEEKQVQRQSTGSTSDDGGGISKLADFYYVRHKSLSSSSSIASTSPTPSPLYRANQSYDEKNPLNRFMRYCSPLKNNFEHSFGNPSGSDGGDQGGGSDAFDNHGHWDSEDDNFASHHLPDLSMGVDNGGLGGPDDDAGTTDVIYDSDNPKHEAAAANGAGLDFIMESAEEDENTIDECFNSHQFWYISPGLALDLEYIDKDGDTGGSSSDGAGTDASNNNHSSGEAKAIVAATASASVTGSSTGGGAILLEDDTRNNNLTQRPSGSSSAAMVVEDNENQNDSDSSYGSINNNESDNKLVYMYEDLLPQSQSAAGPSSSSGGAGGAGSSNTAGANSAIGIGGTSGAGGGGGGGGGGSSSSTVTPTMTTVERIRAAEQLKTMIRWENEEVEWNLLEDFLHMKNVNKELCLDCAYNFPAVVLTFGDKFWPILSRYFFDLCADVQDSVRRTMAASISKIALIIGREQATRDLVPSYTEFLLDSDDIKFEVVRTLAEFLKVIDSCEHETLMNHLGMCLQPPLKMMNWRFRELAGQQIVELARMHAKIRKENCLLFLTGLSLRLMLDKYDSVRKAGIDAFVECSHEFQQNDKVFEFFNKHFAFYSDWRRRQTYVIAAGKMLETDRVEVQIFRNHVFTNVLKLASDAVPNVRIQVAKCLKQIIAPHPKFANDPQLEPTLQELRNDKDCDVRGHVDGYQSMEEEMAAETAAAGSASGGYNAAFGAGGDGGATSASSSFSSEPVSSHLSYAEVTSGYLGSAMSSLNLDEDNHVQLAGVMRILKRDDGKQEERTLQQQHVEQEVQLDTARRAGEEKIEHEEDDDDGDDEQEEEEEECGEEAIEQPTSSMSTDDDAAYCSEMESSAASTPSVATLPPPPPSAQGSEPSIPPAEEAKNAQMTCEMEDGNNGNSSSSSSNTTTTNSQGLVPSAGSVEDFPELLVVNGESGDGGSPKATTTTTAVKKTVETPTTPTSTPKMRDNFFRRRSKGKK</sequence>
<feature type="compositionally biased region" description="Basic and acidic residues" evidence="2">
    <location>
        <begin position="71"/>
        <end position="81"/>
    </location>
</feature>
<name>A0AAG5DBL0_ANOAO</name>
<feature type="compositionally biased region" description="Acidic residues" evidence="2">
    <location>
        <begin position="1538"/>
        <end position="1560"/>
    </location>
</feature>
<feature type="compositionally biased region" description="Low complexity" evidence="2">
    <location>
        <begin position="1669"/>
        <end position="1693"/>
    </location>
</feature>
<dbReference type="InterPro" id="IPR016024">
    <property type="entry name" value="ARM-type_fold"/>
</dbReference>
<dbReference type="GO" id="GO:0005737">
    <property type="term" value="C:cytoplasm"/>
    <property type="evidence" value="ECO:0007669"/>
    <property type="project" value="TreeGrafter"/>
</dbReference>
<feature type="region of interest" description="Disordered" evidence="2">
    <location>
        <begin position="1"/>
        <end position="103"/>
    </location>
</feature>
<feature type="compositionally biased region" description="Acidic residues" evidence="2">
    <location>
        <begin position="18"/>
        <end position="28"/>
    </location>
</feature>
<dbReference type="PANTHER" id="PTHR10648">
    <property type="entry name" value="SERINE/THREONINE-PROTEIN PHOSPHATASE PP2A 65 KDA REGULATORY SUBUNIT"/>
    <property type="match status" value="1"/>
</dbReference>
<keyword evidence="4" id="KW-1185">Reference proteome</keyword>
<feature type="region of interest" description="Disordered" evidence="2">
    <location>
        <begin position="766"/>
        <end position="786"/>
    </location>
</feature>
<feature type="compositionally biased region" description="Low complexity" evidence="2">
    <location>
        <begin position="1513"/>
        <end position="1524"/>
    </location>
</feature>
<reference evidence="3" key="1">
    <citation type="submission" date="2024-04" db="UniProtKB">
        <authorList>
            <consortium name="EnsemblMetazoa"/>
        </authorList>
    </citation>
    <scope>IDENTIFICATION</scope>
    <source>
        <strain evidence="3">EBRO</strain>
    </source>
</reference>
<feature type="region of interest" description="Disordered" evidence="2">
    <location>
        <begin position="1072"/>
        <end position="1092"/>
    </location>
</feature>
<feature type="compositionally biased region" description="Low complexity" evidence="2">
    <location>
        <begin position="1624"/>
        <end position="1641"/>
    </location>
</feature>
<evidence type="ECO:0000313" key="4">
    <source>
        <dbReference type="Proteomes" id="UP000075880"/>
    </source>
</evidence>
<dbReference type="GO" id="GO:0019888">
    <property type="term" value="F:protein phosphatase regulator activity"/>
    <property type="evidence" value="ECO:0007669"/>
    <property type="project" value="TreeGrafter"/>
</dbReference>
<evidence type="ECO:0000313" key="3">
    <source>
        <dbReference type="EnsemblMetazoa" id="ENSAATROPP008642"/>
    </source>
</evidence>
<evidence type="ECO:0000256" key="2">
    <source>
        <dbReference type="SAM" id="MobiDB-lite"/>
    </source>
</evidence>
<evidence type="ECO:0000256" key="1">
    <source>
        <dbReference type="ARBA" id="ARBA00022737"/>
    </source>
</evidence>
<dbReference type="InterPro" id="IPR051023">
    <property type="entry name" value="PP2A_Regulatory_Subunit_A"/>
</dbReference>
<keyword evidence="1" id="KW-0677">Repeat</keyword>
<feature type="compositionally biased region" description="Basic and acidic residues" evidence="2">
    <location>
        <begin position="1526"/>
        <end position="1537"/>
    </location>
</feature>
<dbReference type="EnsemblMetazoa" id="ENSAATROPT009545">
    <property type="protein sequence ID" value="ENSAATROPP008642"/>
    <property type="gene ID" value="ENSAATROPG007766"/>
</dbReference>
<organism evidence="3 4">
    <name type="scientific">Anopheles atroparvus</name>
    <name type="common">European mosquito</name>
    <dbReference type="NCBI Taxonomy" id="41427"/>
    <lineage>
        <taxon>Eukaryota</taxon>
        <taxon>Metazoa</taxon>
        <taxon>Ecdysozoa</taxon>
        <taxon>Arthropoda</taxon>
        <taxon>Hexapoda</taxon>
        <taxon>Insecta</taxon>
        <taxon>Pterygota</taxon>
        <taxon>Neoptera</taxon>
        <taxon>Endopterygota</taxon>
        <taxon>Diptera</taxon>
        <taxon>Nematocera</taxon>
        <taxon>Culicoidea</taxon>
        <taxon>Culicidae</taxon>
        <taxon>Anophelinae</taxon>
        <taxon>Anopheles</taxon>
    </lineage>
</organism>
<feature type="compositionally biased region" description="Basic and acidic residues" evidence="2">
    <location>
        <begin position="828"/>
        <end position="847"/>
    </location>
</feature>
<proteinExistence type="predicted"/>
<dbReference type="InterPro" id="IPR011989">
    <property type="entry name" value="ARM-like"/>
</dbReference>
<dbReference type="PANTHER" id="PTHR10648:SF1">
    <property type="entry name" value="SERINE_THREONINE-PROTEIN PHOSPHATASE 4 REGULATORY SUBUNIT 1"/>
    <property type="match status" value="1"/>
</dbReference>
<dbReference type="Gene3D" id="1.25.10.10">
    <property type="entry name" value="Leucine-rich Repeat Variant"/>
    <property type="match status" value="2"/>
</dbReference>
<protein>
    <submittedName>
        <fullName evidence="3">Uncharacterized protein</fullName>
    </submittedName>
</protein>
<feature type="compositionally biased region" description="Polar residues" evidence="2">
    <location>
        <begin position="984"/>
        <end position="997"/>
    </location>
</feature>
<feature type="compositionally biased region" description="Gly residues" evidence="2">
    <location>
        <begin position="816"/>
        <end position="825"/>
    </location>
</feature>
<feature type="region of interest" description="Disordered" evidence="2">
    <location>
        <begin position="966"/>
        <end position="999"/>
    </location>
</feature>
<feature type="compositionally biased region" description="Gly residues" evidence="2">
    <location>
        <begin position="1072"/>
        <end position="1084"/>
    </location>
</feature>
<feature type="region of interest" description="Disordered" evidence="2">
    <location>
        <begin position="1037"/>
        <end position="1057"/>
    </location>
</feature>
<feature type="region of interest" description="Disordered" evidence="2">
    <location>
        <begin position="1508"/>
        <end position="1708"/>
    </location>
</feature>
<feature type="region of interest" description="Disordered" evidence="2">
    <location>
        <begin position="809"/>
        <end position="874"/>
    </location>
</feature>
<feature type="compositionally biased region" description="Low complexity" evidence="2">
    <location>
        <begin position="1581"/>
        <end position="1591"/>
    </location>
</feature>
<dbReference type="Proteomes" id="UP000075880">
    <property type="component" value="Unassembled WGS sequence"/>
</dbReference>
<dbReference type="SUPFAM" id="SSF48371">
    <property type="entry name" value="ARM repeat"/>
    <property type="match status" value="1"/>
</dbReference>